<organism evidence="1 2">
    <name type="scientific">Acidaminococcus intestini</name>
    <dbReference type="NCBI Taxonomy" id="187327"/>
    <lineage>
        <taxon>Bacteria</taxon>
        <taxon>Bacillati</taxon>
        <taxon>Bacillota</taxon>
        <taxon>Negativicutes</taxon>
        <taxon>Acidaminococcales</taxon>
        <taxon>Acidaminococcaceae</taxon>
        <taxon>Acidaminococcus</taxon>
    </lineage>
</organism>
<comment type="caution">
    <text evidence="1">The sequence shown here is derived from an EMBL/GenBank/DDBJ whole genome shotgun (WGS) entry which is preliminary data.</text>
</comment>
<evidence type="ECO:0000313" key="2">
    <source>
        <dbReference type="Proteomes" id="UP000754226"/>
    </source>
</evidence>
<protein>
    <submittedName>
        <fullName evidence="1">DUF1850 domain-containing protein</fullName>
    </submittedName>
</protein>
<proteinExistence type="predicted"/>
<sequence length="154" mass="17790">MILLLAGAGFLWYATRLILVVMPSDGTAPVVFSVNEGDEWVYHYKHSVQQTPCYEYFRINGPHNMTMTHTIYESYGVGLPYSLMDGAFKPLKKEGKFEMIMNRPYEKISFRAANEARPSITYGNRTIDLVDQFGQGTRVDVLSMKRYTFWFMES</sequence>
<gene>
    <name evidence="1" type="ORF">KHX13_08115</name>
</gene>
<evidence type="ECO:0000313" key="1">
    <source>
        <dbReference type="EMBL" id="MBS5520270.1"/>
    </source>
</evidence>
<dbReference type="AlphaFoldDB" id="A0A943EFR5"/>
<dbReference type="InterPro" id="IPR015001">
    <property type="entry name" value="DUF1850"/>
</dbReference>
<dbReference type="EMBL" id="JAGZCZ010000010">
    <property type="protein sequence ID" value="MBS5520270.1"/>
    <property type="molecule type" value="Genomic_DNA"/>
</dbReference>
<dbReference type="Proteomes" id="UP000754226">
    <property type="component" value="Unassembled WGS sequence"/>
</dbReference>
<name>A0A943EFR5_9FIRM</name>
<reference evidence="1" key="1">
    <citation type="submission" date="2021-02" db="EMBL/GenBank/DDBJ databases">
        <title>Infant gut strain persistence is associated with maternal origin, phylogeny, and functional potential including surface adhesion and iron acquisition.</title>
        <authorList>
            <person name="Lou Y.C."/>
        </authorList>
    </citation>
    <scope>NUCLEOTIDE SEQUENCE</scope>
    <source>
        <strain evidence="1">L3_106_000M1_dasL3_106_000M1_concoct_15</strain>
    </source>
</reference>
<accession>A0A943EFR5</accession>
<dbReference type="Pfam" id="PF08905">
    <property type="entry name" value="DUF1850"/>
    <property type="match status" value="1"/>
</dbReference>